<dbReference type="EMBL" id="FR824247">
    <property type="protein sequence ID" value="CCA23670.1"/>
    <property type="molecule type" value="Genomic_DNA"/>
</dbReference>
<evidence type="ECO:0000256" key="1">
    <source>
        <dbReference type="PROSITE-ProRule" id="PRU00339"/>
    </source>
</evidence>
<gene>
    <name evidence="4" type="primary">AlNc14C202G8721</name>
    <name evidence="5" type="synonym">AlNc14C291G10237</name>
    <name evidence="4" type="ORF">ALNC14_098140</name>
    <name evidence="5" type="ORF">ALNC14_114750</name>
</gene>
<feature type="coiled-coil region" evidence="2">
    <location>
        <begin position="158"/>
        <end position="185"/>
    </location>
</feature>
<keyword evidence="2" id="KW-0175">Coiled coil</keyword>
<evidence type="ECO:0000256" key="2">
    <source>
        <dbReference type="SAM" id="Coils"/>
    </source>
</evidence>
<dbReference type="Gene3D" id="1.25.40.10">
    <property type="entry name" value="Tetratricopeptide repeat domain"/>
    <property type="match status" value="1"/>
</dbReference>
<reference evidence="4" key="1">
    <citation type="journal article" date="2011" name="PLoS Biol.">
        <title>Gene gain and loss during evolution of obligate parasitism in the white rust pathogen of Arabidopsis thaliana.</title>
        <authorList>
            <person name="Kemen E."/>
            <person name="Gardiner A."/>
            <person name="Schultz-Larsen T."/>
            <person name="Kemen A.C."/>
            <person name="Balmuth A.L."/>
            <person name="Robert-Seilaniantz A."/>
            <person name="Bailey K."/>
            <person name="Holub E."/>
            <person name="Studholme D.J."/>
            <person name="Maclean D."/>
            <person name="Jones J.D."/>
        </authorList>
    </citation>
    <scope>NUCLEOTIDE SEQUENCE</scope>
</reference>
<reference evidence="4" key="2">
    <citation type="submission" date="2011-02" db="EMBL/GenBank/DDBJ databases">
        <authorList>
            <person name="MacLean D."/>
        </authorList>
    </citation>
    <scope>NUCLEOTIDE SEQUENCE</scope>
</reference>
<organism evidence="4">
    <name type="scientific">Albugo laibachii Nc14</name>
    <dbReference type="NCBI Taxonomy" id="890382"/>
    <lineage>
        <taxon>Eukaryota</taxon>
        <taxon>Sar</taxon>
        <taxon>Stramenopiles</taxon>
        <taxon>Oomycota</taxon>
        <taxon>Peronosporomycetes</taxon>
        <taxon>Albuginales</taxon>
        <taxon>Albuginaceae</taxon>
        <taxon>Albugo</taxon>
    </lineage>
</organism>
<dbReference type="SMART" id="SM00028">
    <property type="entry name" value="TPR"/>
    <property type="match status" value="3"/>
</dbReference>
<feature type="region of interest" description="Disordered" evidence="3">
    <location>
        <begin position="1"/>
        <end position="32"/>
    </location>
</feature>
<dbReference type="AlphaFoldDB" id="F0WQR1"/>
<protein>
    <submittedName>
        <fullName evidence="4">Mitochondrial Protein Translocase (MPT) Family puta</fullName>
    </submittedName>
</protein>
<sequence>MSTDSNARFEILEEETHFPKRENENTPNDTLSTECDALQSLEAQFRQLLMENNGKVSEHPQDAEAAESDGQSAIKECIKDEGKASKAKEIGNKFFALGRSLDAIECYSAALQYSPIGEEHSNEKAIYFSNRAACLARLNRVEETIDDCTQAIALSPKYIKALLRRAEAYEKLDKLEEALRDYDEVLKIDASHSTARSSHTRLKKIVDERAEKMKAEMMEKLKGFGNTLLGKFGLSTDNFKMVQDPNTGSYNINFVQNAQAN</sequence>
<evidence type="ECO:0000256" key="3">
    <source>
        <dbReference type="SAM" id="MobiDB-lite"/>
    </source>
</evidence>
<dbReference type="InterPro" id="IPR052769">
    <property type="entry name" value="TPR_domain_protein"/>
</dbReference>
<dbReference type="InterPro" id="IPR011990">
    <property type="entry name" value="TPR-like_helical_dom_sf"/>
</dbReference>
<dbReference type="Pfam" id="PF00515">
    <property type="entry name" value="TPR_1"/>
    <property type="match status" value="1"/>
</dbReference>
<dbReference type="PROSITE" id="PS50005">
    <property type="entry name" value="TPR"/>
    <property type="match status" value="1"/>
</dbReference>
<evidence type="ECO:0000313" key="4">
    <source>
        <dbReference type="EMBL" id="CCA23670.1"/>
    </source>
</evidence>
<accession>F0WQR1</accession>
<dbReference type="PANTHER" id="PTHR46014:SF1">
    <property type="entry name" value="TETRATRICOPEPTIDE REPEAT PROTEIN 1"/>
    <property type="match status" value="1"/>
</dbReference>
<feature type="repeat" description="TPR" evidence="1">
    <location>
        <begin position="159"/>
        <end position="192"/>
    </location>
</feature>
<evidence type="ECO:0000313" key="5">
    <source>
        <dbReference type="EMBL" id="CCA25331.1"/>
    </source>
</evidence>
<dbReference type="EMBL" id="FR824336">
    <property type="protein sequence ID" value="CCA25331.1"/>
    <property type="molecule type" value="Genomic_DNA"/>
</dbReference>
<dbReference type="SUPFAM" id="SSF48452">
    <property type="entry name" value="TPR-like"/>
    <property type="match status" value="1"/>
</dbReference>
<proteinExistence type="predicted"/>
<feature type="compositionally biased region" description="Basic and acidic residues" evidence="3">
    <location>
        <begin position="10"/>
        <end position="24"/>
    </location>
</feature>
<name>F0WQR1_9STRA</name>
<dbReference type="PANTHER" id="PTHR46014">
    <property type="entry name" value="TETRATRICOPEPTIDE REPEAT PROTEIN 1"/>
    <property type="match status" value="1"/>
</dbReference>
<dbReference type="HOGENOM" id="CLU_058463_3_1_1"/>
<keyword evidence="1" id="KW-0802">TPR repeat</keyword>
<dbReference type="InterPro" id="IPR019734">
    <property type="entry name" value="TPR_rpt"/>
</dbReference>